<evidence type="ECO:0000256" key="4">
    <source>
        <dbReference type="SAM" id="MobiDB-lite"/>
    </source>
</evidence>
<dbReference type="PROSITE" id="PS50297">
    <property type="entry name" value="ANK_REP_REGION"/>
    <property type="match status" value="1"/>
</dbReference>
<comment type="caution">
    <text evidence="5">The sequence shown here is derived from an EMBL/GenBank/DDBJ whole genome shotgun (WGS) entry which is preliminary data.</text>
</comment>
<dbReference type="PANTHER" id="PTHR24178">
    <property type="entry name" value="MOLTING PROTEIN MLT-4"/>
    <property type="match status" value="1"/>
</dbReference>
<proteinExistence type="predicted"/>
<dbReference type="OrthoDB" id="5823001at2759"/>
<dbReference type="Gene3D" id="1.25.40.20">
    <property type="entry name" value="Ankyrin repeat-containing domain"/>
    <property type="match status" value="2"/>
</dbReference>
<evidence type="ECO:0000313" key="5">
    <source>
        <dbReference type="EMBL" id="CAD5223628.1"/>
    </source>
</evidence>
<keyword evidence="1" id="KW-0677">Repeat</keyword>
<keyword evidence="2 3" id="KW-0040">ANK repeat</keyword>
<feature type="region of interest" description="Disordered" evidence="4">
    <location>
        <begin position="322"/>
        <end position="347"/>
    </location>
</feature>
<organism evidence="5 6">
    <name type="scientific">Bursaphelenchus okinawaensis</name>
    <dbReference type="NCBI Taxonomy" id="465554"/>
    <lineage>
        <taxon>Eukaryota</taxon>
        <taxon>Metazoa</taxon>
        <taxon>Ecdysozoa</taxon>
        <taxon>Nematoda</taxon>
        <taxon>Chromadorea</taxon>
        <taxon>Rhabditida</taxon>
        <taxon>Tylenchina</taxon>
        <taxon>Tylenchomorpha</taxon>
        <taxon>Aphelenchoidea</taxon>
        <taxon>Aphelenchoididae</taxon>
        <taxon>Bursaphelenchus</taxon>
    </lineage>
</organism>
<dbReference type="SMART" id="SM00248">
    <property type="entry name" value="ANK"/>
    <property type="match status" value="4"/>
</dbReference>
<reference evidence="5" key="1">
    <citation type="submission" date="2020-09" db="EMBL/GenBank/DDBJ databases">
        <authorList>
            <person name="Kikuchi T."/>
        </authorList>
    </citation>
    <scope>NUCLEOTIDE SEQUENCE</scope>
    <source>
        <strain evidence="5">SH1</strain>
    </source>
</reference>
<keyword evidence="6" id="KW-1185">Reference proteome</keyword>
<gene>
    <name evidence="5" type="ORF">BOKJ2_LOCUS10398</name>
</gene>
<dbReference type="AlphaFoldDB" id="A0A811L8L6"/>
<evidence type="ECO:0000256" key="2">
    <source>
        <dbReference type="ARBA" id="ARBA00023043"/>
    </source>
</evidence>
<dbReference type="Proteomes" id="UP000614601">
    <property type="component" value="Unassembled WGS sequence"/>
</dbReference>
<dbReference type="SUPFAM" id="SSF48403">
    <property type="entry name" value="Ankyrin repeat"/>
    <property type="match status" value="1"/>
</dbReference>
<sequence length="411" mass="47082">MFLADESDPQPIEGQCSVEEFQAAIAAIEQQDTLTLERMIRSYGSDMVNWKSSTSQSLLHYAVRHEKLISLKFLVENRANVHVHDKVLNSVFHYGARFQSVTCMKYLLKLLKQLAKNDLNDLTLERGDLEVARSLLDDPAVDGRTPLHYAATHRDPKVVIMILRTLYLLFSPEDFVTVASRLDCQFHTAAHVACRYKRVDVLRVFIDPHECHRVIGGRKSVCKALVREIHNKLQTPDLVGRSLNPNRKPEVRPKLVERTSSLRVPMMALRKVVSKTNKETADVMIKLRQENDYLTYQLERLRFELEDQKKLLKAKEAEHQSCSKDDKKLVPTEQLPEPVQENIPKKKSHQGFEFPVCRIQASILEEYWQIGPPADLSIVSKQFNSSELKSIHNFSPLSSIVNSDSSFLSEP</sequence>
<dbReference type="EMBL" id="CAJFCW020000005">
    <property type="protein sequence ID" value="CAG9118345.1"/>
    <property type="molecule type" value="Genomic_DNA"/>
</dbReference>
<evidence type="ECO:0000256" key="3">
    <source>
        <dbReference type="PROSITE-ProRule" id="PRU00023"/>
    </source>
</evidence>
<dbReference type="PANTHER" id="PTHR24178:SF9">
    <property type="entry name" value="ANK_REP_REGION DOMAIN-CONTAINING PROTEIN"/>
    <property type="match status" value="1"/>
</dbReference>
<protein>
    <recommendedName>
        <fullName evidence="7">ANK_REP_REGION domain-containing protein</fullName>
    </recommendedName>
</protein>
<feature type="repeat" description="ANK" evidence="3">
    <location>
        <begin position="54"/>
        <end position="86"/>
    </location>
</feature>
<dbReference type="EMBL" id="CAJFDH010000005">
    <property type="protein sequence ID" value="CAD5223628.1"/>
    <property type="molecule type" value="Genomic_DNA"/>
</dbReference>
<dbReference type="Proteomes" id="UP000783686">
    <property type="component" value="Unassembled WGS sequence"/>
</dbReference>
<evidence type="ECO:0000313" key="6">
    <source>
        <dbReference type="Proteomes" id="UP000614601"/>
    </source>
</evidence>
<dbReference type="PROSITE" id="PS50088">
    <property type="entry name" value="ANK_REPEAT"/>
    <property type="match status" value="2"/>
</dbReference>
<name>A0A811L8L6_9BILA</name>
<evidence type="ECO:0000256" key="1">
    <source>
        <dbReference type="ARBA" id="ARBA00022737"/>
    </source>
</evidence>
<accession>A0A811L8L6</accession>
<dbReference type="InterPro" id="IPR002110">
    <property type="entry name" value="Ankyrin_rpt"/>
</dbReference>
<dbReference type="InterPro" id="IPR036770">
    <property type="entry name" value="Ankyrin_rpt-contain_sf"/>
</dbReference>
<feature type="repeat" description="ANK" evidence="3">
    <location>
        <begin position="142"/>
        <end position="164"/>
    </location>
</feature>
<evidence type="ECO:0008006" key="7">
    <source>
        <dbReference type="Google" id="ProtNLM"/>
    </source>
</evidence>
<dbReference type="Pfam" id="PF00023">
    <property type="entry name" value="Ank"/>
    <property type="match status" value="2"/>
</dbReference>